<keyword evidence="6" id="KW-1185">Reference proteome</keyword>
<organism evidence="5 6">
    <name type="scientific">Clostridium malenominatum</name>
    <dbReference type="NCBI Taxonomy" id="1539"/>
    <lineage>
        <taxon>Bacteria</taxon>
        <taxon>Bacillati</taxon>
        <taxon>Bacillota</taxon>
        <taxon>Clostridia</taxon>
        <taxon>Eubacteriales</taxon>
        <taxon>Clostridiaceae</taxon>
        <taxon>Clostridium</taxon>
    </lineage>
</organism>
<name>A0ABP3UFZ0_9CLOT</name>
<dbReference type="Proteomes" id="UP001500339">
    <property type="component" value="Unassembled WGS sequence"/>
</dbReference>
<evidence type="ECO:0000259" key="4">
    <source>
        <dbReference type="PROSITE" id="PS50995"/>
    </source>
</evidence>
<dbReference type="SUPFAM" id="SSF46785">
    <property type="entry name" value="Winged helix' DNA-binding domain"/>
    <property type="match status" value="1"/>
</dbReference>
<dbReference type="Pfam" id="PF01047">
    <property type="entry name" value="MarR"/>
    <property type="match status" value="1"/>
</dbReference>
<dbReference type="InterPro" id="IPR000835">
    <property type="entry name" value="HTH_MarR-typ"/>
</dbReference>
<evidence type="ECO:0000256" key="2">
    <source>
        <dbReference type="ARBA" id="ARBA00023125"/>
    </source>
</evidence>
<dbReference type="SMART" id="SM00347">
    <property type="entry name" value="HTH_MARR"/>
    <property type="match status" value="1"/>
</dbReference>
<reference evidence="6" key="1">
    <citation type="journal article" date="2019" name="Int. J. Syst. Evol. Microbiol.">
        <title>The Global Catalogue of Microorganisms (GCM) 10K type strain sequencing project: providing services to taxonomists for standard genome sequencing and annotation.</title>
        <authorList>
            <consortium name="The Broad Institute Genomics Platform"/>
            <consortium name="The Broad Institute Genome Sequencing Center for Infectious Disease"/>
            <person name="Wu L."/>
            <person name="Ma J."/>
        </authorList>
    </citation>
    <scope>NUCLEOTIDE SEQUENCE [LARGE SCALE GENOMIC DNA]</scope>
    <source>
        <strain evidence="6">JCM 1405</strain>
    </source>
</reference>
<dbReference type="PANTHER" id="PTHR42756">
    <property type="entry name" value="TRANSCRIPTIONAL REGULATOR, MARR"/>
    <property type="match status" value="1"/>
</dbReference>
<dbReference type="EMBL" id="BAAACF010000006">
    <property type="protein sequence ID" value="GAA0728938.1"/>
    <property type="molecule type" value="Genomic_DNA"/>
</dbReference>
<sequence length="143" mass="16958">MNELTLVHKLLDLLKYKEMYQLESSKLPPSDMYVLERLYFNNPLKFADISKKYTIPPSTLTGILDRLEKKNLILRLRSIEDRRSIEIKVTDKGEEIIKKHIKEDECFINNLLDSLDINKREVFLSLLEELICNTNKENLFKEI</sequence>
<dbReference type="RefSeq" id="WP_343770712.1">
    <property type="nucleotide sequence ID" value="NZ_BAAACF010000006.1"/>
</dbReference>
<dbReference type="Gene3D" id="1.10.10.10">
    <property type="entry name" value="Winged helix-like DNA-binding domain superfamily/Winged helix DNA-binding domain"/>
    <property type="match status" value="1"/>
</dbReference>
<evidence type="ECO:0000256" key="1">
    <source>
        <dbReference type="ARBA" id="ARBA00023015"/>
    </source>
</evidence>
<keyword evidence="3" id="KW-0804">Transcription</keyword>
<gene>
    <name evidence="5" type="ORF">GCM10008905_28310</name>
</gene>
<protein>
    <submittedName>
        <fullName evidence="5">MarR family winged helix-turn-helix transcriptional regulator</fullName>
    </submittedName>
</protein>
<dbReference type="InterPro" id="IPR036390">
    <property type="entry name" value="WH_DNA-bd_sf"/>
</dbReference>
<keyword evidence="2" id="KW-0238">DNA-binding</keyword>
<proteinExistence type="predicted"/>
<dbReference type="PROSITE" id="PS50995">
    <property type="entry name" value="HTH_MARR_2"/>
    <property type="match status" value="1"/>
</dbReference>
<comment type="caution">
    <text evidence="5">The sequence shown here is derived from an EMBL/GenBank/DDBJ whole genome shotgun (WGS) entry which is preliminary data.</text>
</comment>
<dbReference type="InterPro" id="IPR036388">
    <property type="entry name" value="WH-like_DNA-bd_sf"/>
</dbReference>
<dbReference type="PRINTS" id="PR00598">
    <property type="entry name" value="HTHMARR"/>
</dbReference>
<evidence type="ECO:0000313" key="5">
    <source>
        <dbReference type="EMBL" id="GAA0728938.1"/>
    </source>
</evidence>
<evidence type="ECO:0000256" key="3">
    <source>
        <dbReference type="ARBA" id="ARBA00023163"/>
    </source>
</evidence>
<keyword evidence="1" id="KW-0805">Transcription regulation</keyword>
<accession>A0ABP3UFZ0</accession>
<evidence type="ECO:0000313" key="6">
    <source>
        <dbReference type="Proteomes" id="UP001500339"/>
    </source>
</evidence>
<dbReference type="PANTHER" id="PTHR42756:SF1">
    <property type="entry name" value="TRANSCRIPTIONAL REPRESSOR OF EMRAB OPERON"/>
    <property type="match status" value="1"/>
</dbReference>
<feature type="domain" description="HTH marR-type" evidence="4">
    <location>
        <begin position="1"/>
        <end position="132"/>
    </location>
</feature>